<dbReference type="Proteomes" id="UP000007014">
    <property type="component" value="Chromosome 2"/>
</dbReference>
<evidence type="ECO:0000256" key="2">
    <source>
        <dbReference type="ARBA" id="ARBA00023163"/>
    </source>
</evidence>
<evidence type="ECO:0000256" key="1">
    <source>
        <dbReference type="ARBA" id="ARBA00023015"/>
    </source>
</evidence>
<dbReference type="Gramene" id="CMB079CT">
    <property type="protein sequence ID" value="CMB079CT"/>
    <property type="gene ID" value="CMB079C"/>
</dbReference>
<evidence type="ECO:0000313" key="6">
    <source>
        <dbReference type="EMBL" id="BAM78893.1"/>
    </source>
</evidence>
<dbReference type="GO" id="GO:0003700">
    <property type="term" value="F:DNA-binding transcription factor activity"/>
    <property type="evidence" value="ECO:0007669"/>
    <property type="project" value="InterPro"/>
</dbReference>
<dbReference type="STRING" id="280699.M1VEH3"/>
<dbReference type="GeneID" id="16992285"/>
<dbReference type="PANTHER" id="PTHR31442">
    <property type="entry name" value="HOMEODOMAIN-LIKE SUPERFAMILY PROTEIN-RELATED"/>
    <property type="match status" value="1"/>
</dbReference>
<dbReference type="Gene3D" id="1.10.10.60">
    <property type="entry name" value="Homeodomain-like"/>
    <property type="match status" value="1"/>
</dbReference>
<dbReference type="FunFam" id="1.10.10.60:FF:000007">
    <property type="entry name" value="Two-component response regulator"/>
    <property type="match status" value="1"/>
</dbReference>
<feature type="region of interest" description="Disordered" evidence="4">
    <location>
        <begin position="1"/>
        <end position="57"/>
    </location>
</feature>
<protein>
    <submittedName>
        <fullName evidence="6">MYB-related protein</fullName>
    </submittedName>
</protein>
<dbReference type="eggNOG" id="ENOG502RIEW">
    <property type="taxonomic scope" value="Eukaryota"/>
</dbReference>
<keyword evidence="7" id="KW-1185">Reference proteome</keyword>
<reference evidence="6 7" key="2">
    <citation type="journal article" date="2007" name="BMC Biol.">
        <title>A 100%-complete sequence reveals unusually simple genomic features in the hot-spring red alga Cyanidioschyzon merolae.</title>
        <authorList>
            <person name="Nozaki H."/>
            <person name="Takano H."/>
            <person name="Misumi O."/>
            <person name="Terasawa K."/>
            <person name="Matsuzaki M."/>
            <person name="Maruyama S."/>
            <person name="Nishida K."/>
            <person name="Yagisawa F."/>
            <person name="Yoshida Y."/>
            <person name="Fujiwara T."/>
            <person name="Takio S."/>
            <person name="Tamura K."/>
            <person name="Chung S.J."/>
            <person name="Nakamura S."/>
            <person name="Kuroiwa H."/>
            <person name="Tanaka K."/>
            <person name="Sato N."/>
            <person name="Kuroiwa T."/>
        </authorList>
    </citation>
    <scope>NUCLEOTIDE SEQUENCE [LARGE SCALE GENOMIC DNA]</scope>
    <source>
        <strain evidence="6 7">10D</strain>
    </source>
</reference>
<evidence type="ECO:0000256" key="3">
    <source>
        <dbReference type="ARBA" id="ARBA00023242"/>
    </source>
</evidence>
<dbReference type="AlphaFoldDB" id="M1VEH3"/>
<keyword evidence="1" id="KW-0805">Transcription regulation</keyword>
<dbReference type="OrthoDB" id="60033at2759"/>
<dbReference type="KEGG" id="cme:CYME_CMB079C"/>
<dbReference type="InterPro" id="IPR044841">
    <property type="entry name" value="LUX/BOA-like"/>
</dbReference>
<feature type="region of interest" description="Disordered" evidence="4">
    <location>
        <begin position="570"/>
        <end position="589"/>
    </location>
</feature>
<evidence type="ECO:0000256" key="4">
    <source>
        <dbReference type="SAM" id="MobiDB-lite"/>
    </source>
</evidence>
<dbReference type="InterPro" id="IPR017930">
    <property type="entry name" value="Myb_dom"/>
</dbReference>
<dbReference type="HOGENOM" id="CLU_352485_0_0_1"/>
<gene>
    <name evidence="6" type="ORF">CYME_CMB079C</name>
</gene>
<dbReference type="NCBIfam" id="TIGR01557">
    <property type="entry name" value="myb_SHAQKYF"/>
    <property type="match status" value="1"/>
</dbReference>
<feature type="region of interest" description="Disordered" evidence="4">
    <location>
        <begin position="338"/>
        <end position="415"/>
    </location>
</feature>
<feature type="compositionally biased region" description="Polar residues" evidence="4">
    <location>
        <begin position="28"/>
        <end position="38"/>
    </location>
</feature>
<evidence type="ECO:0000259" key="5">
    <source>
        <dbReference type="PROSITE" id="PS51294"/>
    </source>
</evidence>
<feature type="domain" description="HTH myb-type" evidence="5">
    <location>
        <begin position="511"/>
        <end position="570"/>
    </location>
</feature>
<keyword evidence="3" id="KW-0539">Nucleus</keyword>
<sequence length="798" mass="87434">MSAESVRRPESAVSSGTPPEEHFPTAAGASSPTVTTQLGERGELSTGTTSRRSVCPLLSGEDAAPALSPEFSARHLASELLLESQMGLDYSGPEASRQEVDSLKIVPDSTEGLVPHVEEHERSWMVPARNGSAPGSQEAENLPGGSSPKEHDFLSDLLADLHAEAGANKKSTLEHRLPHRSHDEQHHTLNAWDFAALYGDATPDVVAAIISSSEGLVPDDGSIRPETIFSMSDGNQVIVRGASDSLQDQNWLNETLYLQISTDPSHSGFQYAARPRSSSSIGDEHSQFSIGCSPLVQEVTSSQCTVGNSKRGDVEADLSGEGLHQMLLGERVRTSSFHIPGHDTGNQCPKSWNFIRGESGSSGMPEVRRDPLVVVQNPKRRRRLKDQPSDDLESNQHSVHEPSPERKDRNDPPSSLEWCHIEALKTKLGLPKARLEQHPLLGHFQMRSVDNIVEDRLHDRPLSERGLCLGSENFPIPETEKIEPEFSGNGTVNETGSLGAESGKLADSASIMRKRRLVWTPQLHERFVKAVNLIGVDQAMPKILVSLMNVEGLTPEHVKSHLQKYRRNLRRAKSEQRTVESLANSDTARHEQTQLAATLKDDTEPLGTSSPLHLQLGAIEQPGSGEPFEARRGVADNVHDSVTKVADACAGEDSTVSHRGYANFKQNKEDDFTRDLNSHETNAFVLKGQNCNQARFDETDFENTSRNISAGEVTSEAQRPASLQCKERMNANTLSQCLLSAKARMSDLLKQQIDLLREMRLCDAPHREKLQAKCEALESALADIEGMLELGVEGHLSE</sequence>
<dbReference type="InterPro" id="IPR009057">
    <property type="entry name" value="Homeodomain-like_sf"/>
</dbReference>
<dbReference type="RefSeq" id="XP_005535179.1">
    <property type="nucleotide sequence ID" value="XM_005535122.1"/>
</dbReference>
<feature type="region of interest" description="Disordered" evidence="4">
    <location>
        <begin position="127"/>
        <end position="152"/>
    </location>
</feature>
<dbReference type="GO" id="GO:0005634">
    <property type="term" value="C:nucleus"/>
    <property type="evidence" value="ECO:0007669"/>
    <property type="project" value="TreeGrafter"/>
</dbReference>
<evidence type="ECO:0000313" key="7">
    <source>
        <dbReference type="Proteomes" id="UP000007014"/>
    </source>
</evidence>
<feature type="compositionally biased region" description="Basic and acidic residues" evidence="4">
    <location>
        <begin position="1"/>
        <end position="10"/>
    </location>
</feature>
<dbReference type="GO" id="GO:0003677">
    <property type="term" value="F:DNA binding"/>
    <property type="evidence" value="ECO:0007669"/>
    <property type="project" value="InterPro"/>
</dbReference>
<dbReference type="InterPro" id="IPR001005">
    <property type="entry name" value="SANT/Myb"/>
</dbReference>
<dbReference type="PROSITE" id="PS51294">
    <property type="entry name" value="HTH_MYB"/>
    <property type="match status" value="1"/>
</dbReference>
<dbReference type="InterPro" id="IPR006447">
    <property type="entry name" value="Myb_dom_plants"/>
</dbReference>
<organism evidence="6 7">
    <name type="scientific">Cyanidioschyzon merolae (strain NIES-3377 / 10D)</name>
    <name type="common">Unicellular red alga</name>
    <dbReference type="NCBI Taxonomy" id="280699"/>
    <lineage>
        <taxon>Eukaryota</taxon>
        <taxon>Rhodophyta</taxon>
        <taxon>Bangiophyceae</taxon>
        <taxon>Cyanidiales</taxon>
        <taxon>Cyanidiaceae</taxon>
        <taxon>Cyanidioschyzon</taxon>
    </lineage>
</organism>
<feature type="compositionally biased region" description="Basic and acidic residues" evidence="4">
    <location>
        <begin position="398"/>
        <end position="411"/>
    </location>
</feature>
<proteinExistence type="predicted"/>
<dbReference type="SUPFAM" id="SSF46689">
    <property type="entry name" value="Homeodomain-like"/>
    <property type="match status" value="1"/>
</dbReference>
<keyword evidence="2" id="KW-0804">Transcription</keyword>
<dbReference type="EMBL" id="AP006484">
    <property type="protein sequence ID" value="BAM78893.1"/>
    <property type="molecule type" value="Genomic_DNA"/>
</dbReference>
<dbReference type="Pfam" id="PF00249">
    <property type="entry name" value="Myb_DNA-binding"/>
    <property type="match status" value="1"/>
</dbReference>
<reference evidence="6 7" key="1">
    <citation type="journal article" date="2004" name="Nature">
        <title>Genome sequence of the ultrasmall unicellular red alga Cyanidioschyzon merolae 10D.</title>
        <authorList>
            <person name="Matsuzaki M."/>
            <person name="Misumi O."/>
            <person name="Shin-i T."/>
            <person name="Maruyama S."/>
            <person name="Takahara M."/>
            <person name="Miyagishima S."/>
            <person name="Mori T."/>
            <person name="Nishida K."/>
            <person name="Yagisawa F."/>
            <person name="Nishida K."/>
            <person name="Yoshida Y."/>
            <person name="Nishimura Y."/>
            <person name="Nakao S."/>
            <person name="Kobayashi T."/>
            <person name="Momoyama Y."/>
            <person name="Higashiyama T."/>
            <person name="Minoda A."/>
            <person name="Sano M."/>
            <person name="Nomoto H."/>
            <person name="Oishi K."/>
            <person name="Hayashi H."/>
            <person name="Ohta F."/>
            <person name="Nishizaka S."/>
            <person name="Haga S."/>
            <person name="Miura S."/>
            <person name="Morishita T."/>
            <person name="Kabeya Y."/>
            <person name="Terasawa K."/>
            <person name="Suzuki Y."/>
            <person name="Ishii Y."/>
            <person name="Asakawa S."/>
            <person name="Takano H."/>
            <person name="Ohta N."/>
            <person name="Kuroiwa H."/>
            <person name="Tanaka K."/>
            <person name="Shimizu N."/>
            <person name="Sugano S."/>
            <person name="Sato N."/>
            <person name="Nozaki H."/>
            <person name="Ogasawara N."/>
            <person name="Kohara Y."/>
            <person name="Kuroiwa T."/>
        </authorList>
    </citation>
    <scope>NUCLEOTIDE SEQUENCE [LARGE SCALE GENOMIC DNA]</scope>
    <source>
        <strain evidence="6 7">10D</strain>
    </source>
</reference>
<name>M1VEH3_CYAM1</name>
<dbReference type="PANTHER" id="PTHR31442:SF29">
    <property type="entry name" value="HOMEODOMAIN-LIKE SUPERFAMILY PROTEIN"/>
    <property type="match status" value="1"/>
</dbReference>
<accession>M1VEH3</accession>